<name>A0A6M3JU61_9ZZZZ</name>
<protein>
    <submittedName>
        <fullName evidence="1">Uncharacterized protein</fullName>
    </submittedName>
</protein>
<proteinExistence type="predicted"/>
<gene>
    <name evidence="1" type="ORF">MM415A02362_0008</name>
</gene>
<accession>A0A6M3JU61</accession>
<sequence>MQLQELKDLKDILDERWQIETDYLTRQTLLDDMIRVSKEIVKLLERKVTT</sequence>
<evidence type="ECO:0000313" key="1">
    <source>
        <dbReference type="EMBL" id="QJA73450.1"/>
    </source>
</evidence>
<organism evidence="1">
    <name type="scientific">viral metagenome</name>
    <dbReference type="NCBI Taxonomy" id="1070528"/>
    <lineage>
        <taxon>unclassified sequences</taxon>
        <taxon>metagenomes</taxon>
        <taxon>organismal metagenomes</taxon>
    </lineage>
</organism>
<reference evidence="1" key="1">
    <citation type="submission" date="2020-03" db="EMBL/GenBank/DDBJ databases">
        <title>The deep terrestrial virosphere.</title>
        <authorList>
            <person name="Holmfeldt K."/>
            <person name="Nilsson E."/>
            <person name="Simone D."/>
            <person name="Lopez-Fernandez M."/>
            <person name="Wu X."/>
            <person name="de Brujin I."/>
            <person name="Lundin D."/>
            <person name="Andersson A."/>
            <person name="Bertilsson S."/>
            <person name="Dopson M."/>
        </authorList>
    </citation>
    <scope>NUCLEOTIDE SEQUENCE</scope>
    <source>
        <strain evidence="1">MM415A02362</strain>
    </source>
</reference>
<dbReference type="EMBL" id="MT142028">
    <property type="protein sequence ID" value="QJA73450.1"/>
    <property type="molecule type" value="Genomic_DNA"/>
</dbReference>
<dbReference type="AlphaFoldDB" id="A0A6M3JU61"/>